<accession>A0AAC9KA14</accession>
<evidence type="ECO:0000313" key="2">
    <source>
        <dbReference type="Proteomes" id="UP000182373"/>
    </source>
</evidence>
<reference evidence="2" key="1">
    <citation type="submission" date="2016-11" db="EMBL/GenBank/DDBJ databases">
        <title>Comparative genomic and phenotypic analysis of Granulibacter bethesdensis clinical isolates from patients with chronic granulomatous disease.</title>
        <authorList>
            <person name="Zarember K.A."/>
            <person name="Porcella S.F."/>
            <person name="Chu J."/>
            <person name="Ding L."/>
            <person name="Dahlstrom E."/>
            <person name="Barbian K."/>
            <person name="Martens C."/>
            <person name="Sykora L."/>
            <person name="Kramer S."/>
            <person name="Pettinato A.M."/>
            <person name="Hong H."/>
            <person name="Wald G."/>
            <person name="Berg L.J."/>
            <person name="Rogge L.S."/>
            <person name="Greenberg D.E."/>
            <person name="Falcone E.L."/>
            <person name="Neves J.F."/>
            <person name="Simoes M.J."/>
            <person name="Casal M."/>
            <person name="Rodriguez-Lopez F.C."/>
            <person name="Zelazny A."/>
            <person name="Gallin J.I."/>
            <person name="Holland S.M."/>
        </authorList>
    </citation>
    <scope>NUCLEOTIDE SEQUENCE [LARGE SCALE GENOMIC DNA]</scope>
    <source>
        <strain evidence="2">NIH9.1</strain>
    </source>
</reference>
<organism evidence="1 2">
    <name type="scientific">Granulibacter bethesdensis</name>
    <dbReference type="NCBI Taxonomy" id="364410"/>
    <lineage>
        <taxon>Bacteria</taxon>
        <taxon>Pseudomonadati</taxon>
        <taxon>Pseudomonadota</taxon>
        <taxon>Alphaproteobacteria</taxon>
        <taxon>Acetobacterales</taxon>
        <taxon>Acetobacteraceae</taxon>
        <taxon>Granulibacter</taxon>
    </lineage>
</organism>
<dbReference type="EMBL" id="CP018191">
    <property type="protein sequence ID" value="APH54419.1"/>
    <property type="molecule type" value="Genomic_DNA"/>
</dbReference>
<dbReference type="AlphaFoldDB" id="A0AAC9KA14"/>
<dbReference type="Proteomes" id="UP000182373">
    <property type="component" value="Chromosome"/>
</dbReference>
<protein>
    <submittedName>
        <fullName evidence="1">Uncharacterized protein</fullName>
    </submittedName>
</protein>
<name>A0AAC9KA14_9PROT</name>
<sequence length="43" mass="4834">MIMSLYSITNPLKDHSENLILSNPKFLSSKISAFFADFLSQLA</sequence>
<evidence type="ECO:0000313" key="1">
    <source>
        <dbReference type="EMBL" id="APH54419.1"/>
    </source>
</evidence>
<proteinExistence type="predicted"/>
<gene>
    <name evidence="1" type="ORF">GbCGDNIH9_8500</name>
</gene>